<evidence type="ECO:0000256" key="1">
    <source>
        <dbReference type="ARBA" id="ARBA00004141"/>
    </source>
</evidence>
<gene>
    <name evidence="9" type="ORF">C7B46_04700</name>
</gene>
<evidence type="ECO:0000256" key="6">
    <source>
        <dbReference type="ARBA" id="ARBA00023136"/>
    </source>
</evidence>
<feature type="transmembrane region" description="Helical" evidence="8">
    <location>
        <begin position="386"/>
        <end position="407"/>
    </location>
</feature>
<feature type="transmembrane region" description="Helical" evidence="8">
    <location>
        <begin position="61"/>
        <end position="84"/>
    </location>
</feature>
<reference evidence="9 10" key="1">
    <citation type="journal article" date="2014" name="BMC Genomics">
        <title>Comparison of environmental and isolate Sulfobacillus genomes reveals diverse carbon, sulfur, nitrogen, and hydrogen metabolisms.</title>
        <authorList>
            <person name="Justice N.B."/>
            <person name="Norman A."/>
            <person name="Brown C.T."/>
            <person name="Singh A."/>
            <person name="Thomas B.C."/>
            <person name="Banfield J.F."/>
        </authorList>
    </citation>
    <scope>NUCLEOTIDE SEQUENCE [LARGE SCALE GENOMIC DNA]</scope>
    <source>
        <strain evidence="9">AMDSBA4</strain>
    </source>
</reference>
<evidence type="ECO:0000256" key="3">
    <source>
        <dbReference type="ARBA" id="ARBA00022448"/>
    </source>
</evidence>
<dbReference type="Proteomes" id="UP000242972">
    <property type="component" value="Unassembled WGS sequence"/>
</dbReference>
<evidence type="ECO:0000313" key="10">
    <source>
        <dbReference type="Proteomes" id="UP000242972"/>
    </source>
</evidence>
<keyword evidence="4 8" id="KW-0812">Transmembrane</keyword>
<comment type="similarity">
    <text evidence="2 7">Belongs to the purine-cytosine permease (2.A.39) family.</text>
</comment>
<comment type="subcellular location">
    <subcellularLocation>
        <location evidence="1">Membrane</location>
        <topology evidence="1">Multi-pass membrane protein</topology>
    </subcellularLocation>
</comment>
<dbReference type="PANTHER" id="PTHR31806">
    <property type="entry name" value="PURINE-CYTOSINE PERMEASE FCY2-RELATED"/>
    <property type="match status" value="1"/>
</dbReference>
<evidence type="ECO:0000256" key="4">
    <source>
        <dbReference type="ARBA" id="ARBA00022692"/>
    </source>
</evidence>
<evidence type="ECO:0000256" key="7">
    <source>
        <dbReference type="PIRNR" id="PIRNR002744"/>
    </source>
</evidence>
<feature type="transmembrane region" description="Helical" evidence="8">
    <location>
        <begin position="35"/>
        <end position="55"/>
    </location>
</feature>
<protein>
    <submittedName>
        <fullName evidence="9">Allantoin permease</fullName>
    </submittedName>
</protein>
<dbReference type="PANTHER" id="PTHR31806:SF1">
    <property type="entry name" value="PURINE-CYTOSINE PERMEASE FCY2-RELATED"/>
    <property type="match status" value="1"/>
</dbReference>
<evidence type="ECO:0000256" key="5">
    <source>
        <dbReference type="ARBA" id="ARBA00022989"/>
    </source>
</evidence>
<keyword evidence="6 7" id="KW-0472">Membrane</keyword>
<dbReference type="GO" id="GO:0005886">
    <property type="term" value="C:plasma membrane"/>
    <property type="evidence" value="ECO:0007669"/>
    <property type="project" value="TreeGrafter"/>
</dbReference>
<feature type="transmembrane region" description="Helical" evidence="8">
    <location>
        <begin position="169"/>
        <end position="187"/>
    </location>
</feature>
<sequence>MALNPKYGTTVLKVEPFGVEPVASRERHGRPRSQFTLWLGSNLTIADYALGFFPISLGMPWGWTVAAILVGNLVGAWVLALCAAMGPSYGLPQLMISKRIFGRRAGYLPALLNYVSTIGWFSVNNILGSFGLRVLWPHLPFYQAALILVFIQGLIAIYGHNLIHAYERIMSVVLGILFLVVTISLIGRPSLGSYHPAVHNPWVLFAIMVAAAFSYVGSWGPYASDYSRYLPSQTSRRSIMVWSFLGAFIASAWLELVGAAVAVVAGPEASNPIAALHSVTGALGGISVIAIILGGTAADALNLYSNALSAGALDLRLPRWSLAALASLIGLGLSLAGSGSFEQYYDNFLLLLGYWMTPWMGVMFADFYLRQVHFRTLEATPKAWRALVSFIVGFMVSIPFMSSTLFTGPIAHKLGGADLTFYVGFFVAMTLYLLWSRPGIETAGSGANQGSHP</sequence>
<evidence type="ECO:0000256" key="2">
    <source>
        <dbReference type="ARBA" id="ARBA00008974"/>
    </source>
</evidence>
<feature type="transmembrane region" description="Helical" evidence="8">
    <location>
        <begin position="105"/>
        <end position="127"/>
    </location>
</feature>
<keyword evidence="3 7" id="KW-0813">Transport</keyword>
<keyword evidence="5 8" id="KW-1133">Transmembrane helix</keyword>
<feature type="transmembrane region" description="Helical" evidence="8">
    <location>
        <begin position="199"/>
        <end position="218"/>
    </location>
</feature>
<evidence type="ECO:0000256" key="8">
    <source>
        <dbReference type="SAM" id="Phobius"/>
    </source>
</evidence>
<feature type="transmembrane region" description="Helical" evidence="8">
    <location>
        <begin position="239"/>
        <end position="265"/>
    </location>
</feature>
<name>A0A2T2XJR7_9FIRM</name>
<dbReference type="InterPro" id="IPR001248">
    <property type="entry name" value="Pur-cyt_permease"/>
</dbReference>
<comment type="caution">
    <text evidence="9">The sequence shown here is derived from an EMBL/GenBank/DDBJ whole genome shotgun (WGS) entry which is preliminary data.</text>
</comment>
<evidence type="ECO:0000313" key="9">
    <source>
        <dbReference type="EMBL" id="PSR34737.1"/>
    </source>
</evidence>
<feature type="transmembrane region" description="Helical" evidence="8">
    <location>
        <begin position="139"/>
        <end position="157"/>
    </location>
</feature>
<dbReference type="Pfam" id="PF02133">
    <property type="entry name" value="Transp_cyt_pur"/>
    <property type="match status" value="1"/>
</dbReference>
<dbReference type="InterPro" id="IPR026030">
    <property type="entry name" value="Pur-cyt_permease_Fcy2/21/22"/>
</dbReference>
<dbReference type="AlphaFoldDB" id="A0A2T2XJR7"/>
<dbReference type="PIRSF" id="PIRSF002744">
    <property type="entry name" value="Pur-cyt_permease"/>
    <property type="match status" value="1"/>
</dbReference>
<proteinExistence type="inferred from homology"/>
<dbReference type="Gene3D" id="1.10.4160.10">
    <property type="entry name" value="Hydantoin permease"/>
    <property type="match status" value="1"/>
</dbReference>
<organism evidence="9 10">
    <name type="scientific">Sulfobacillus benefaciens</name>
    <dbReference type="NCBI Taxonomy" id="453960"/>
    <lineage>
        <taxon>Bacteria</taxon>
        <taxon>Bacillati</taxon>
        <taxon>Bacillota</taxon>
        <taxon>Clostridia</taxon>
        <taxon>Eubacteriales</taxon>
        <taxon>Clostridiales Family XVII. Incertae Sedis</taxon>
        <taxon>Sulfobacillus</taxon>
    </lineage>
</organism>
<dbReference type="EMBL" id="PXYW01000007">
    <property type="protein sequence ID" value="PSR34737.1"/>
    <property type="molecule type" value="Genomic_DNA"/>
</dbReference>
<feature type="transmembrane region" description="Helical" evidence="8">
    <location>
        <begin position="348"/>
        <end position="365"/>
    </location>
</feature>
<feature type="transmembrane region" description="Helical" evidence="8">
    <location>
        <begin position="419"/>
        <end position="435"/>
    </location>
</feature>
<feature type="transmembrane region" description="Helical" evidence="8">
    <location>
        <begin position="317"/>
        <end position="336"/>
    </location>
</feature>
<accession>A0A2T2XJR7</accession>
<dbReference type="GO" id="GO:0022857">
    <property type="term" value="F:transmembrane transporter activity"/>
    <property type="evidence" value="ECO:0007669"/>
    <property type="project" value="InterPro"/>
</dbReference>